<comment type="subcellular location">
    <subcellularLocation>
        <location evidence="1">Cytoplasm</location>
    </subcellularLocation>
</comment>
<evidence type="ECO:0000256" key="3">
    <source>
        <dbReference type="ARBA" id="ARBA00023125"/>
    </source>
</evidence>
<dbReference type="SUPFAM" id="SSF46785">
    <property type="entry name" value="Winged helix' DNA-binding domain"/>
    <property type="match status" value="1"/>
</dbReference>
<accession>A0ABV5AK59</accession>
<keyword evidence="10" id="KW-1185">Reference proteome</keyword>
<organism evidence="9 10">
    <name type="scientific">Alicyclobacillus fastidiosus</name>
    <dbReference type="NCBI Taxonomy" id="392011"/>
    <lineage>
        <taxon>Bacteria</taxon>
        <taxon>Bacillati</taxon>
        <taxon>Bacillota</taxon>
        <taxon>Bacilli</taxon>
        <taxon>Bacillales</taxon>
        <taxon>Alicyclobacillaceae</taxon>
        <taxon>Alicyclobacillus</taxon>
    </lineage>
</organism>
<feature type="domain" description="HTH marR-type" evidence="8">
    <location>
        <begin position="6"/>
        <end position="140"/>
    </location>
</feature>
<dbReference type="PANTHER" id="PTHR42756:SF1">
    <property type="entry name" value="TRANSCRIPTIONAL REPRESSOR OF EMRAB OPERON"/>
    <property type="match status" value="1"/>
</dbReference>
<dbReference type="InterPro" id="IPR000835">
    <property type="entry name" value="HTH_MarR-typ"/>
</dbReference>
<evidence type="ECO:0000256" key="4">
    <source>
        <dbReference type="ARBA" id="ARBA00023163"/>
    </source>
</evidence>
<dbReference type="Proteomes" id="UP001579974">
    <property type="component" value="Unassembled WGS sequence"/>
</dbReference>
<dbReference type="RefSeq" id="WP_375330591.1">
    <property type="nucleotide sequence ID" value="NZ_JBDXSU010000022.1"/>
</dbReference>
<dbReference type="PROSITE" id="PS50995">
    <property type="entry name" value="HTH_MARR_2"/>
    <property type="match status" value="1"/>
</dbReference>
<dbReference type="SMART" id="SM00347">
    <property type="entry name" value="HTH_MARR"/>
    <property type="match status" value="1"/>
</dbReference>
<keyword evidence="3" id="KW-0238">DNA-binding</keyword>
<evidence type="ECO:0000256" key="5">
    <source>
        <dbReference type="ARBA" id="ARBA00046337"/>
    </source>
</evidence>
<dbReference type="PANTHER" id="PTHR42756">
    <property type="entry name" value="TRANSCRIPTIONAL REGULATOR, MARR"/>
    <property type="match status" value="1"/>
</dbReference>
<dbReference type="InterPro" id="IPR055166">
    <property type="entry name" value="Transc_reg_Sar_Rot_HTH"/>
</dbReference>
<evidence type="ECO:0000256" key="7">
    <source>
        <dbReference type="ARBA" id="ARBA00047207"/>
    </source>
</evidence>
<protein>
    <recommendedName>
        <fullName evidence="6">HTH-type transcriptional regulator SarZ</fullName>
    </recommendedName>
    <alternativeName>
        <fullName evidence="7">Staphylococcal accessory regulator Z</fullName>
    </alternativeName>
</protein>
<comment type="caution">
    <text evidence="9">The sequence shown here is derived from an EMBL/GenBank/DDBJ whole genome shotgun (WGS) entry which is preliminary data.</text>
</comment>
<keyword evidence="2" id="KW-0805">Transcription regulation</keyword>
<proteinExistence type="inferred from homology"/>
<evidence type="ECO:0000259" key="8">
    <source>
        <dbReference type="PROSITE" id="PS50995"/>
    </source>
</evidence>
<dbReference type="Gene3D" id="1.10.10.10">
    <property type="entry name" value="Winged helix-like DNA-binding domain superfamily/Winged helix DNA-binding domain"/>
    <property type="match status" value="1"/>
</dbReference>
<evidence type="ECO:0000256" key="6">
    <source>
        <dbReference type="ARBA" id="ARBA00047188"/>
    </source>
</evidence>
<evidence type="ECO:0000313" key="10">
    <source>
        <dbReference type="Proteomes" id="UP001579974"/>
    </source>
</evidence>
<dbReference type="InterPro" id="IPR036388">
    <property type="entry name" value="WH-like_DNA-bd_sf"/>
</dbReference>
<dbReference type="InterPro" id="IPR036390">
    <property type="entry name" value="WH_DNA-bd_sf"/>
</dbReference>
<comment type="similarity">
    <text evidence="5">Belongs to the SarZ family.</text>
</comment>
<dbReference type="EMBL" id="JBDXSU010000022">
    <property type="protein sequence ID" value="MFB5192415.1"/>
    <property type="molecule type" value="Genomic_DNA"/>
</dbReference>
<evidence type="ECO:0000256" key="2">
    <source>
        <dbReference type="ARBA" id="ARBA00023015"/>
    </source>
</evidence>
<gene>
    <name evidence="9" type="ORF">KKP3000_001618</name>
</gene>
<reference evidence="9 10" key="1">
    <citation type="journal article" date="2024" name="Int. J. Mol. Sci.">
        <title>Exploration of Alicyclobacillus spp. Genome in Search of Antibiotic Resistance.</title>
        <authorList>
            <person name="Bucka-Kolendo J."/>
            <person name="Kiousi D.E."/>
            <person name="Dekowska A."/>
            <person name="Mikolajczuk-Szczyrba A."/>
            <person name="Karadedos D.M."/>
            <person name="Michael P."/>
            <person name="Galanis A."/>
            <person name="Sokolowska B."/>
        </authorList>
    </citation>
    <scope>NUCLEOTIDE SEQUENCE [LARGE SCALE GENOMIC DNA]</scope>
    <source>
        <strain evidence="9 10">KKP 3000</strain>
    </source>
</reference>
<sequence length="149" mass="16632">MTNTQHSLRERLISDLAYQLLLTQGLSSMIVTQTLSCNQLLVLKKLNECDVVSLTDLCTALKLSPSTITGICDGLEKKACITRHRPLTDRRFVYVSITDCGRECLNQNRNSIVERFALVADRFDDADLAKTVSLLAELNKSLRTDLKGT</sequence>
<evidence type="ECO:0000313" key="9">
    <source>
        <dbReference type="EMBL" id="MFB5192415.1"/>
    </source>
</evidence>
<evidence type="ECO:0000256" key="1">
    <source>
        <dbReference type="ARBA" id="ARBA00004496"/>
    </source>
</evidence>
<name>A0ABV5AK59_9BACL</name>
<keyword evidence="4" id="KW-0804">Transcription</keyword>
<dbReference type="Pfam" id="PF22381">
    <property type="entry name" value="Staph_reg_Sar_Rot"/>
    <property type="match status" value="1"/>
</dbReference>